<dbReference type="InterPro" id="IPR036237">
    <property type="entry name" value="Xyl_isomerase-like_sf"/>
</dbReference>
<proteinExistence type="predicted"/>
<dbReference type="PANTHER" id="PTHR12110">
    <property type="entry name" value="HYDROXYPYRUVATE ISOMERASE"/>
    <property type="match status" value="1"/>
</dbReference>
<keyword evidence="1" id="KW-0413">Isomerase</keyword>
<dbReference type="GO" id="GO:0016853">
    <property type="term" value="F:isomerase activity"/>
    <property type="evidence" value="ECO:0007669"/>
    <property type="project" value="UniProtKB-KW"/>
</dbReference>
<keyword evidence="2" id="KW-1185">Reference proteome</keyword>
<dbReference type="Proteomes" id="UP000315648">
    <property type="component" value="Unassembled WGS sequence"/>
</dbReference>
<gene>
    <name evidence="1" type="ORF">FPL22_15410</name>
</gene>
<sequence>MTPQITVQLYSVRDLAKQDYAGTIRTIAETGFGCVEPAGYPGYSAKEAAKLFQELGLKAPTAHIGLPIGDNKNAIIEEALLMGHKYLITGCPPKFREHYTSLDGVKAMCELYCEAAANLAPHGIQVGYHNHDWDLIEVEGRRAHQIFLENTPDTVVYEADIFWVSRAGLDPAAFIQEIGARGKVLHFKDGIVSNQATFKEATTESGKIMVSDSIPFRAAGTGQVDLVAASKAVRHADYIAVELDSFEGDMMQAIKDSYAYLTSNKIAQGKK</sequence>
<reference evidence="1 2" key="1">
    <citation type="submission" date="2019-07" db="EMBL/GenBank/DDBJ databases">
        <title>Description of 53C-WASEF.</title>
        <authorList>
            <person name="Pitt A."/>
            <person name="Hahn M.W."/>
        </authorList>
    </citation>
    <scope>NUCLEOTIDE SEQUENCE [LARGE SCALE GENOMIC DNA]</scope>
    <source>
        <strain evidence="1 2">53C-WASEF</strain>
    </source>
</reference>
<organism evidence="1 2">
    <name type="scientific">Rariglobus hedericola</name>
    <dbReference type="NCBI Taxonomy" id="2597822"/>
    <lineage>
        <taxon>Bacteria</taxon>
        <taxon>Pseudomonadati</taxon>
        <taxon>Verrucomicrobiota</taxon>
        <taxon>Opitutia</taxon>
        <taxon>Opitutales</taxon>
        <taxon>Opitutaceae</taxon>
        <taxon>Rariglobus</taxon>
    </lineage>
</organism>
<dbReference type="RefSeq" id="WP_144353887.1">
    <property type="nucleotide sequence ID" value="NZ_CBCRVV010000008.1"/>
</dbReference>
<evidence type="ECO:0000313" key="1">
    <source>
        <dbReference type="EMBL" id="TSJ77473.1"/>
    </source>
</evidence>
<dbReference type="OrthoDB" id="9779184at2"/>
<dbReference type="EMBL" id="VMBG01000002">
    <property type="protein sequence ID" value="TSJ77473.1"/>
    <property type="molecule type" value="Genomic_DNA"/>
</dbReference>
<protein>
    <submittedName>
        <fullName evidence="1">Sugar phosphate isomerase/epimerase</fullName>
    </submittedName>
</protein>
<comment type="caution">
    <text evidence="1">The sequence shown here is derived from an EMBL/GenBank/DDBJ whole genome shotgun (WGS) entry which is preliminary data.</text>
</comment>
<dbReference type="Gene3D" id="3.20.20.150">
    <property type="entry name" value="Divalent-metal-dependent TIM barrel enzymes"/>
    <property type="match status" value="1"/>
</dbReference>
<dbReference type="AlphaFoldDB" id="A0A556QLH3"/>
<dbReference type="PANTHER" id="PTHR12110:SF41">
    <property type="entry name" value="INOSOSE DEHYDRATASE"/>
    <property type="match status" value="1"/>
</dbReference>
<dbReference type="SUPFAM" id="SSF51658">
    <property type="entry name" value="Xylose isomerase-like"/>
    <property type="match status" value="1"/>
</dbReference>
<accession>A0A556QLH3</accession>
<evidence type="ECO:0000313" key="2">
    <source>
        <dbReference type="Proteomes" id="UP000315648"/>
    </source>
</evidence>
<name>A0A556QLH3_9BACT</name>
<dbReference type="InterPro" id="IPR050312">
    <property type="entry name" value="IolE/XylAMocC-like"/>
</dbReference>